<feature type="region of interest" description="Disordered" evidence="1">
    <location>
        <begin position="1"/>
        <end position="34"/>
    </location>
</feature>
<dbReference type="AlphaFoldDB" id="A0A8J5X2Z8"/>
<feature type="region of interest" description="Disordered" evidence="1">
    <location>
        <begin position="139"/>
        <end position="160"/>
    </location>
</feature>
<gene>
    <name evidence="2" type="ORF">GUJ93_ZPchr0013g34045</name>
</gene>
<dbReference type="EMBL" id="JAAALK010000079">
    <property type="protein sequence ID" value="KAG8100474.1"/>
    <property type="molecule type" value="Genomic_DNA"/>
</dbReference>
<protein>
    <submittedName>
        <fullName evidence="2">Uncharacterized protein</fullName>
    </submittedName>
</protein>
<name>A0A8J5X2Z8_ZIZPA</name>
<evidence type="ECO:0000313" key="2">
    <source>
        <dbReference type="EMBL" id="KAG8100474.1"/>
    </source>
</evidence>
<reference evidence="2" key="1">
    <citation type="journal article" date="2021" name="bioRxiv">
        <title>Whole Genome Assembly and Annotation of Northern Wild Rice, Zizania palustris L., Supports a Whole Genome Duplication in the Zizania Genus.</title>
        <authorList>
            <person name="Haas M."/>
            <person name="Kono T."/>
            <person name="Macchietto M."/>
            <person name="Millas R."/>
            <person name="McGilp L."/>
            <person name="Shao M."/>
            <person name="Duquette J."/>
            <person name="Hirsch C.N."/>
            <person name="Kimball J."/>
        </authorList>
    </citation>
    <scope>NUCLEOTIDE SEQUENCE</scope>
    <source>
        <tissue evidence="2">Fresh leaf tissue</tissue>
    </source>
</reference>
<reference evidence="2" key="2">
    <citation type="submission" date="2021-02" db="EMBL/GenBank/DDBJ databases">
        <authorList>
            <person name="Kimball J.A."/>
            <person name="Haas M.W."/>
            <person name="Macchietto M."/>
            <person name="Kono T."/>
            <person name="Duquette J."/>
            <person name="Shao M."/>
        </authorList>
    </citation>
    <scope>NUCLEOTIDE SEQUENCE</scope>
    <source>
        <tissue evidence="2">Fresh leaf tissue</tissue>
    </source>
</reference>
<sequence length="228" mass="25666">MRKQPSSCKGRLVPHMRAQPNRGGRRKTRDGSSRTWRVRLGRRKTRDSSSRTWRVRAFRSSQRRCLRRTAMRISMTRRADQHARAMQIGRLGEFWINIYINKDLQDFGSREATNDAVDAYITETTTSSACISGGGSWRGIDSSPPAPTPPPCLPPHRRQDRDLRAPRNAAMQEAPPRPLRLGTSFVLIATHPPPCLPRALPVELLLSPPAPDGVGGRTEVVLLREARH</sequence>
<evidence type="ECO:0000313" key="3">
    <source>
        <dbReference type="Proteomes" id="UP000729402"/>
    </source>
</evidence>
<comment type="caution">
    <text evidence="2">The sequence shown here is derived from an EMBL/GenBank/DDBJ whole genome shotgun (WGS) entry which is preliminary data.</text>
</comment>
<accession>A0A8J5X2Z8</accession>
<feature type="compositionally biased region" description="Pro residues" evidence="1">
    <location>
        <begin position="144"/>
        <end position="154"/>
    </location>
</feature>
<evidence type="ECO:0000256" key="1">
    <source>
        <dbReference type="SAM" id="MobiDB-lite"/>
    </source>
</evidence>
<keyword evidence="3" id="KW-1185">Reference proteome</keyword>
<proteinExistence type="predicted"/>
<organism evidence="2 3">
    <name type="scientific">Zizania palustris</name>
    <name type="common">Northern wild rice</name>
    <dbReference type="NCBI Taxonomy" id="103762"/>
    <lineage>
        <taxon>Eukaryota</taxon>
        <taxon>Viridiplantae</taxon>
        <taxon>Streptophyta</taxon>
        <taxon>Embryophyta</taxon>
        <taxon>Tracheophyta</taxon>
        <taxon>Spermatophyta</taxon>
        <taxon>Magnoliopsida</taxon>
        <taxon>Liliopsida</taxon>
        <taxon>Poales</taxon>
        <taxon>Poaceae</taxon>
        <taxon>BOP clade</taxon>
        <taxon>Oryzoideae</taxon>
        <taxon>Oryzeae</taxon>
        <taxon>Zizaniinae</taxon>
        <taxon>Zizania</taxon>
    </lineage>
</organism>
<dbReference type="Proteomes" id="UP000729402">
    <property type="component" value="Unassembled WGS sequence"/>
</dbReference>